<sequence length="161" mass="17007">MGTKHCTVDGWVDAIPAPGPRMGTATFDLIVRPADIDAVADDAPDTVITCTSGDPRITHELLTGIQPGDLLRVTGILALPQTPGEPARLTVDALEVLDTGLIPVLKETVLDRYGDYVVIFDADTDAVPVFTTHGTWVGLADNPDAIATLIDIHERVNGGDT</sequence>
<protein>
    <submittedName>
        <fullName evidence="1">Uncharacterized protein</fullName>
    </submittedName>
</protein>
<reference evidence="2" key="1">
    <citation type="journal article" date="2019" name="Int. J. Syst. Evol. Microbiol.">
        <title>The Global Catalogue of Microorganisms (GCM) 10K type strain sequencing project: providing services to taxonomists for standard genome sequencing and annotation.</title>
        <authorList>
            <consortium name="The Broad Institute Genomics Platform"/>
            <consortium name="The Broad Institute Genome Sequencing Center for Infectious Disease"/>
            <person name="Wu L."/>
            <person name="Ma J."/>
        </authorList>
    </citation>
    <scope>NUCLEOTIDE SEQUENCE [LARGE SCALE GENOMIC DNA]</scope>
    <source>
        <strain evidence="2">KCTC 5701</strain>
    </source>
</reference>
<proteinExistence type="predicted"/>
<dbReference type="Proteomes" id="UP001596065">
    <property type="component" value="Unassembled WGS sequence"/>
</dbReference>
<dbReference type="RefSeq" id="WP_344347707.1">
    <property type="nucleotide sequence ID" value="NZ_BAAASM010000012.1"/>
</dbReference>
<evidence type="ECO:0000313" key="1">
    <source>
        <dbReference type="EMBL" id="MFC5659050.1"/>
    </source>
</evidence>
<name>A0ABW0WRX6_STRNO</name>
<gene>
    <name evidence="1" type="ORF">ACFP3J_26710</name>
</gene>
<evidence type="ECO:0000313" key="2">
    <source>
        <dbReference type="Proteomes" id="UP001596065"/>
    </source>
</evidence>
<dbReference type="EMBL" id="JBHSOE010000056">
    <property type="protein sequence ID" value="MFC5659050.1"/>
    <property type="molecule type" value="Genomic_DNA"/>
</dbReference>
<comment type="caution">
    <text evidence="1">The sequence shown here is derived from an EMBL/GenBank/DDBJ whole genome shotgun (WGS) entry which is preliminary data.</text>
</comment>
<organism evidence="1 2">
    <name type="scientific">Streptomyces nogalater</name>
    <dbReference type="NCBI Taxonomy" id="38314"/>
    <lineage>
        <taxon>Bacteria</taxon>
        <taxon>Bacillati</taxon>
        <taxon>Actinomycetota</taxon>
        <taxon>Actinomycetes</taxon>
        <taxon>Kitasatosporales</taxon>
        <taxon>Streptomycetaceae</taxon>
        <taxon>Streptomyces</taxon>
    </lineage>
</organism>
<keyword evidence="2" id="KW-1185">Reference proteome</keyword>
<accession>A0ABW0WRX6</accession>